<feature type="region of interest" description="Disordered" evidence="1">
    <location>
        <begin position="15"/>
        <end position="54"/>
    </location>
</feature>
<accession>A0A9D3ZMB3</accession>
<evidence type="ECO:0000313" key="3">
    <source>
        <dbReference type="Proteomes" id="UP000828251"/>
    </source>
</evidence>
<reference evidence="2 3" key="1">
    <citation type="journal article" date="2021" name="Plant Biotechnol. J.">
        <title>Multi-omics assisted identification of the key and species-specific regulatory components of drought-tolerant mechanisms in Gossypium stocksii.</title>
        <authorList>
            <person name="Yu D."/>
            <person name="Ke L."/>
            <person name="Zhang D."/>
            <person name="Wu Y."/>
            <person name="Sun Y."/>
            <person name="Mei J."/>
            <person name="Sun J."/>
            <person name="Sun Y."/>
        </authorList>
    </citation>
    <scope>NUCLEOTIDE SEQUENCE [LARGE SCALE GENOMIC DNA]</scope>
    <source>
        <strain evidence="3">cv. E1</strain>
        <tissue evidence="2">Leaf</tissue>
    </source>
</reference>
<protein>
    <submittedName>
        <fullName evidence="2">Uncharacterized protein</fullName>
    </submittedName>
</protein>
<proteinExistence type="predicted"/>
<dbReference type="AlphaFoldDB" id="A0A9D3ZMB3"/>
<sequence length="54" mass="6534">RNELRMPQFPFVKYHAKTNTSNIEEEEDWKEDEKNPEEEEDPEDNDEELKINPG</sequence>
<evidence type="ECO:0000256" key="1">
    <source>
        <dbReference type="SAM" id="MobiDB-lite"/>
    </source>
</evidence>
<name>A0A9D3ZMB3_9ROSI</name>
<feature type="compositionally biased region" description="Acidic residues" evidence="1">
    <location>
        <begin position="23"/>
        <end position="47"/>
    </location>
</feature>
<organism evidence="2 3">
    <name type="scientific">Gossypium stocksii</name>
    <dbReference type="NCBI Taxonomy" id="47602"/>
    <lineage>
        <taxon>Eukaryota</taxon>
        <taxon>Viridiplantae</taxon>
        <taxon>Streptophyta</taxon>
        <taxon>Embryophyta</taxon>
        <taxon>Tracheophyta</taxon>
        <taxon>Spermatophyta</taxon>
        <taxon>Magnoliopsida</taxon>
        <taxon>eudicotyledons</taxon>
        <taxon>Gunneridae</taxon>
        <taxon>Pentapetalae</taxon>
        <taxon>rosids</taxon>
        <taxon>malvids</taxon>
        <taxon>Malvales</taxon>
        <taxon>Malvaceae</taxon>
        <taxon>Malvoideae</taxon>
        <taxon>Gossypium</taxon>
    </lineage>
</organism>
<dbReference type="Proteomes" id="UP000828251">
    <property type="component" value="Unassembled WGS sequence"/>
</dbReference>
<keyword evidence="3" id="KW-1185">Reference proteome</keyword>
<gene>
    <name evidence="2" type="ORF">J1N35_037859</name>
</gene>
<dbReference type="EMBL" id="JAIQCV010000011">
    <property type="protein sequence ID" value="KAH1047075.1"/>
    <property type="molecule type" value="Genomic_DNA"/>
</dbReference>
<evidence type="ECO:0000313" key="2">
    <source>
        <dbReference type="EMBL" id="KAH1047075.1"/>
    </source>
</evidence>
<comment type="caution">
    <text evidence="2">The sequence shown here is derived from an EMBL/GenBank/DDBJ whole genome shotgun (WGS) entry which is preliminary data.</text>
</comment>
<feature type="non-terminal residue" evidence="2">
    <location>
        <position position="1"/>
    </location>
</feature>